<dbReference type="GO" id="GO:0003676">
    <property type="term" value="F:nucleic acid binding"/>
    <property type="evidence" value="ECO:0007669"/>
    <property type="project" value="InterPro"/>
</dbReference>
<dbReference type="Proteomes" id="UP000886523">
    <property type="component" value="Unassembled WGS sequence"/>
</dbReference>
<reference evidence="1" key="1">
    <citation type="journal article" date="2020" name="Nat. Commun.">
        <title>Large-scale genome sequencing of mycorrhizal fungi provides insights into the early evolution of symbiotic traits.</title>
        <authorList>
            <person name="Miyauchi S."/>
            <person name="Kiss E."/>
            <person name="Kuo A."/>
            <person name="Drula E."/>
            <person name="Kohler A."/>
            <person name="Sanchez-Garcia M."/>
            <person name="Morin E."/>
            <person name="Andreopoulos B."/>
            <person name="Barry K.W."/>
            <person name="Bonito G."/>
            <person name="Buee M."/>
            <person name="Carver A."/>
            <person name="Chen C."/>
            <person name="Cichocki N."/>
            <person name="Clum A."/>
            <person name="Culley D."/>
            <person name="Crous P.W."/>
            <person name="Fauchery L."/>
            <person name="Girlanda M."/>
            <person name="Hayes R.D."/>
            <person name="Keri Z."/>
            <person name="LaButti K."/>
            <person name="Lipzen A."/>
            <person name="Lombard V."/>
            <person name="Magnuson J."/>
            <person name="Maillard F."/>
            <person name="Murat C."/>
            <person name="Nolan M."/>
            <person name="Ohm R.A."/>
            <person name="Pangilinan J."/>
            <person name="Pereira M.F."/>
            <person name="Perotto S."/>
            <person name="Peter M."/>
            <person name="Pfister S."/>
            <person name="Riley R."/>
            <person name="Sitrit Y."/>
            <person name="Stielow J.B."/>
            <person name="Szollosi G."/>
            <person name="Zifcakova L."/>
            <person name="Stursova M."/>
            <person name="Spatafora J.W."/>
            <person name="Tedersoo L."/>
            <person name="Vaario L.M."/>
            <person name="Yamada A."/>
            <person name="Yan M."/>
            <person name="Wang P."/>
            <person name="Xu J."/>
            <person name="Bruns T."/>
            <person name="Baldrian P."/>
            <person name="Vilgalys R."/>
            <person name="Dunand C."/>
            <person name="Henrissat B."/>
            <person name="Grigoriev I.V."/>
            <person name="Hibbett D."/>
            <person name="Nagy L.G."/>
            <person name="Martin F.M."/>
        </authorList>
    </citation>
    <scope>NUCLEOTIDE SEQUENCE</scope>
    <source>
        <strain evidence="1">UP504</strain>
    </source>
</reference>
<dbReference type="Gene3D" id="3.30.420.10">
    <property type="entry name" value="Ribonuclease H-like superfamily/Ribonuclease H"/>
    <property type="match status" value="1"/>
</dbReference>
<organism evidence="1 2">
    <name type="scientific">Hydnum rufescens UP504</name>
    <dbReference type="NCBI Taxonomy" id="1448309"/>
    <lineage>
        <taxon>Eukaryota</taxon>
        <taxon>Fungi</taxon>
        <taxon>Dikarya</taxon>
        <taxon>Basidiomycota</taxon>
        <taxon>Agaricomycotina</taxon>
        <taxon>Agaricomycetes</taxon>
        <taxon>Cantharellales</taxon>
        <taxon>Hydnaceae</taxon>
        <taxon>Hydnum</taxon>
    </lineage>
</organism>
<gene>
    <name evidence="1" type="ORF">BS47DRAFT_1373594</name>
</gene>
<name>A0A9P6DNF3_9AGAM</name>
<dbReference type="PANTHER" id="PTHR35871">
    <property type="entry name" value="EXPRESSED PROTEIN"/>
    <property type="match status" value="1"/>
</dbReference>
<evidence type="ECO:0000313" key="2">
    <source>
        <dbReference type="Proteomes" id="UP000886523"/>
    </source>
</evidence>
<dbReference type="InterPro" id="IPR036397">
    <property type="entry name" value="RNaseH_sf"/>
</dbReference>
<dbReference type="OrthoDB" id="10039611at2759"/>
<keyword evidence="2" id="KW-1185">Reference proteome</keyword>
<sequence length="494" mass="57513">MVLRAYGTKATAITDKKGWIEASQWVSAAWNRGDSYASRLWKWCHTYMNIYGTWKSSILLTDEDLRDEIQTHLHGIRPYIAAMDIVQFLSTPEMKTQLSNKPISLHTAQHWLCIMGYHWQKEWKGQYSNGHKREDVTQYHQSVFLPTMAEYTKSMQKWDDEGNEEVPMLPPEKWTIVWFHDESIFYAHDRHKVRWVHNSKSAKPYAKGDGASLMVADFPGKNHDGYFSNEEVLQQATWAMDVLCQKHPNERHVFDALSALHMPRNPKHWGITVPARDPTGKTLHLPNSKPHTEIKCMADTTFNGRQQTLYFLDDHPMHPGKFKGMAQILKERGHLNVNSLRVQCLNFSCWSIANNSCCCRNILFCSDDFINILCLLITHCQARGFNVLFLPKFHCKLNFIEQVWGYAKWEYREAPPSSRIEDVEKNSKAALDMVSILSMQWFSNQSPQYMDGYQRGLDGQEAAWATRKYHRHCQMPADATWEMIREWMASKSAQ</sequence>
<dbReference type="PANTHER" id="PTHR35871:SF1">
    <property type="entry name" value="CXC1-LIKE CYSTEINE CLUSTER ASSOCIATED WITH KDZ TRANSPOSASES DOMAIN-CONTAINING PROTEIN"/>
    <property type="match status" value="1"/>
</dbReference>
<comment type="caution">
    <text evidence="1">The sequence shown here is derived from an EMBL/GenBank/DDBJ whole genome shotgun (WGS) entry which is preliminary data.</text>
</comment>
<protein>
    <submittedName>
        <fullName evidence="1">Uncharacterized protein</fullName>
    </submittedName>
</protein>
<evidence type="ECO:0000313" key="1">
    <source>
        <dbReference type="EMBL" id="KAF9508926.1"/>
    </source>
</evidence>
<proteinExistence type="predicted"/>
<dbReference type="EMBL" id="MU129047">
    <property type="protein sequence ID" value="KAF9508926.1"/>
    <property type="molecule type" value="Genomic_DNA"/>
</dbReference>
<accession>A0A9P6DNF3</accession>
<dbReference type="AlphaFoldDB" id="A0A9P6DNF3"/>